<evidence type="ECO:0000256" key="1">
    <source>
        <dbReference type="SAM" id="MobiDB-lite"/>
    </source>
</evidence>
<name>A0A0J7KMM8_LASNI</name>
<accession>A0A0J7KMM8</accession>
<keyword evidence="3" id="KW-1185">Reference proteome</keyword>
<evidence type="ECO:0000313" key="2">
    <source>
        <dbReference type="EMBL" id="KMQ91618.1"/>
    </source>
</evidence>
<organism evidence="2 3">
    <name type="scientific">Lasius niger</name>
    <name type="common">Black garden ant</name>
    <dbReference type="NCBI Taxonomy" id="67767"/>
    <lineage>
        <taxon>Eukaryota</taxon>
        <taxon>Metazoa</taxon>
        <taxon>Ecdysozoa</taxon>
        <taxon>Arthropoda</taxon>
        <taxon>Hexapoda</taxon>
        <taxon>Insecta</taxon>
        <taxon>Pterygota</taxon>
        <taxon>Neoptera</taxon>
        <taxon>Endopterygota</taxon>
        <taxon>Hymenoptera</taxon>
        <taxon>Apocrita</taxon>
        <taxon>Aculeata</taxon>
        <taxon>Formicoidea</taxon>
        <taxon>Formicidae</taxon>
        <taxon>Formicinae</taxon>
        <taxon>Lasius</taxon>
        <taxon>Lasius</taxon>
    </lineage>
</organism>
<feature type="compositionally biased region" description="Basic and acidic residues" evidence="1">
    <location>
        <begin position="227"/>
        <end position="241"/>
    </location>
</feature>
<proteinExistence type="predicted"/>
<feature type="compositionally biased region" description="Basic residues" evidence="1">
    <location>
        <begin position="257"/>
        <end position="270"/>
    </location>
</feature>
<evidence type="ECO:0000313" key="3">
    <source>
        <dbReference type="Proteomes" id="UP000036403"/>
    </source>
</evidence>
<comment type="caution">
    <text evidence="2">The sequence shown here is derived from an EMBL/GenBank/DDBJ whole genome shotgun (WGS) entry which is preliminary data.</text>
</comment>
<protein>
    <submittedName>
        <fullName evidence="2">Serine protease protein</fullName>
    </submittedName>
</protein>
<dbReference type="Proteomes" id="UP000036403">
    <property type="component" value="Unassembled WGS sequence"/>
</dbReference>
<sequence length="289" mass="30759">MEEKLTVAGRTDFQGPAQRGYRPSPAVSSSYDGPAVGFEESPAVETIITSTGGFEEIAGTSGRDADALLETVRNPELRLVRVEEIVTFRTPLPQRQPRDRKKQEKLGAPAAGVEGITVPGAPSSSYEGPTAVSTAGTAAELATIGEISDPAETVEDLFLGRPSWLDEINPDLGNKEMETQEEEISKKRKADVSPVISISSGEDVVAPYSLRGSRKCRIVDSPEEDKIDLTRLSETPIRSDDASGADMGVGVAGSSGGKKKRVSVGYKTKKSLVQEAPSTSKIDLKPELD</sequence>
<dbReference type="GO" id="GO:0006508">
    <property type="term" value="P:proteolysis"/>
    <property type="evidence" value="ECO:0007669"/>
    <property type="project" value="UniProtKB-KW"/>
</dbReference>
<dbReference type="EMBL" id="LBMM01005313">
    <property type="protein sequence ID" value="KMQ91618.1"/>
    <property type="molecule type" value="Genomic_DNA"/>
</dbReference>
<feature type="region of interest" description="Disordered" evidence="1">
    <location>
        <begin position="227"/>
        <end position="289"/>
    </location>
</feature>
<gene>
    <name evidence="2" type="ORF">RF55_8494</name>
</gene>
<keyword evidence="2" id="KW-0645">Protease</keyword>
<dbReference type="AlphaFoldDB" id="A0A0J7KMM8"/>
<dbReference type="GO" id="GO:0008233">
    <property type="term" value="F:peptidase activity"/>
    <property type="evidence" value="ECO:0007669"/>
    <property type="project" value="UniProtKB-KW"/>
</dbReference>
<reference evidence="2 3" key="1">
    <citation type="submission" date="2015-04" db="EMBL/GenBank/DDBJ databases">
        <title>Lasius niger genome sequencing.</title>
        <authorList>
            <person name="Konorov E.A."/>
            <person name="Nikitin M.A."/>
            <person name="Kirill M.V."/>
            <person name="Chang P."/>
        </authorList>
    </citation>
    <scope>NUCLEOTIDE SEQUENCE [LARGE SCALE GENOMIC DNA]</scope>
    <source>
        <tissue evidence="2">Whole</tissue>
    </source>
</reference>
<feature type="region of interest" description="Disordered" evidence="1">
    <location>
        <begin position="1"/>
        <end position="34"/>
    </location>
</feature>
<feature type="compositionally biased region" description="Polar residues" evidence="1">
    <location>
        <begin position="122"/>
        <end position="135"/>
    </location>
</feature>
<dbReference type="PaxDb" id="67767-A0A0J7KMM8"/>
<keyword evidence="2" id="KW-0378">Hydrolase</keyword>
<feature type="region of interest" description="Disordered" evidence="1">
    <location>
        <begin position="90"/>
        <end position="135"/>
    </location>
</feature>